<keyword evidence="3" id="KW-1185">Reference proteome</keyword>
<dbReference type="GO" id="GO:0030151">
    <property type="term" value="F:molybdenum ion binding"/>
    <property type="evidence" value="ECO:0007669"/>
    <property type="project" value="InterPro"/>
</dbReference>
<organism evidence="2 3">
    <name type="scientific">Paracoccus subflavus</name>
    <dbReference type="NCBI Taxonomy" id="2528244"/>
    <lineage>
        <taxon>Bacteria</taxon>
        <taxon>Pseudomonadati</taxon>
        <taxon>Pseudomonadota</taxon>
        <taxon>Alphaproteobacteria</taxon>
        <taxon>Rhodobacterales</taxon>
        <taxon>Paracoccaceae</taxon>
        <taxon>Paracoccus</taxon>
    </lineage>
</organism>
<gene>
    <name evidence="2" type="ORF">EYE42_12530</name>
</gene>
<dbReference type="EMBL" id="SISK01000009">
    <property type="protein sequence ID" value="TBN38710.1"/>
    <property type="molecule type" value="Genomic_DNA"/>
</dbReference>
<name>A0A4Q9FZ67_9RHOB</name>
<dbReference type="AlphaFoldDB" id="A0A4Q9FZ67"/>
<protein>
    <submittedName>
        <fullName evidence="2">MOSC domain-containing protein</fullName>
    </submittedName>
</protein>
<dbReference type="InterPro" id="IPR005302">
    <property type="entry name" value="MoCF_Sase_C"/>
</dbReference>
<dbReference type="SUPFAM" id="SSF50800">
    <property type="entry name" value="PK beta-barrel domain-like"/>
    <property type="match status" value="1"/>
</dbReference>
<evidence type="ECO:0000313" key="3">
    <source>
        <dbReference type="Proteomes" id="UP000293520"/>
    </source>
</evidence>
<dbReference type="InterPro" id="IPR005303">
    <property type="entry name" value="MOCOS_middle"/>
</dbReference>
<evidence type="ECO:0000313" key="2">
    <source>
        <dbReference type="EMBL" id="TBN38710.1"/>
    </source>
</evidence>
<evidence type="ECO:0000259" key="1">
    <source>
        <dbReference type="PROSITE" id="PS51340"/>
    </source>
</evidence>
<dbReference type="PROSITE" id="PS51340">
    <property type="entry name" value="MOSC"/>
    <property type="match status" value="1"/>
</dbReference>
<comment type="caution">
    <text evidence="2">The sequence shown here is derived from an EMBL/GenBank/DDBJ whole genome shotgun (WGS) entry which is preliminary data.</text>
</comment>
<dbReference type="RefSeq" id="WP_130991656.1">
    <property type="nucleotide sequence ID" value="NZ_SISK01000009.1"/>
</dbReference>
<dbReference type="InterPro" id="IPR011037">
    <property type="entry name" value="Pyrv_Knase-like_insert_dom_sf"/>
</dbReference>
<reference evidence="2 3" key="1">
    <citation type="submission" date="2019-02" db="EMBL/GenBank/DDBJ databases">
        <title>Paracoccus subflavus sp. nov., isolated from marine sediment of the Pacific Ocean.</title>
        <authorList>
            <person name="Zhang G."/>
        </authorList>
    </citation>
    <scope>NUCLEOTIDE SEQUENCE [LARGE SCALE GENOMIC DNA]</scope>
    <source>
        <strain evidence="2 3">GY0581</strain>
    </source>
</reference>
<dbReference type="Proteomes" id="UP000293520">
    <property type="component" value="Unassembled WGS sequence"/>
</dbReference>
<sequence length="254" mass="28114">MTAHLAHIRRHPIKSVGGEGLDNVILAAARRLPGDREWAVLTETGEHNAQGGQIGGQPDRWLPKSCFVRGVRSSQVQAISGGWNRTGGLTLRHPTQPDLVIDPETDSDRLVEWLRPLWPSDAPAPTRLVRGAAIWTDQKWPWISILSLTSLAELKERTGQSLGIHRWRGNLWVDGWQPWAERNLIGRILRIGKAELRVTDHIGRCEATCADTETGNRDIDMLATLERLYGHTDFGIFAEVVTGGDIVLGDAVIA</sequence>
<dbReference type="OrthoDB" id="581532at2"/>
<dbReference type="Gene3D" id="2.40.33.20">
    <property type="entry name" value="PK beta-barrel domain-like"/>
    <property type="match status" value="1"/>
</dbReference>
<dbReference type="Pfam" id="PF03473">
    <property type="entry name" value="MOSC"/>
    <property type="match status" value="1"/>
</dbReference>
<dbReference type="GO" id="GO:0003824">
    <property type="term" value="F:catalytic activity"/>
    <property type="evidence" value="ECO:0007669"/>
    <property type="project" value="InterPro"/>
</dbReference>
<feature type="domain" description="MOSC" evidence="1">
    <location>
        <begin position="89"/>
        <end position="254"/>
    </location>
</feature>
<dbReference type="Pfam" id="PF03476">
    <property type="entry name" value="MOSC_N"/>
    <property type="match status" value="1"/>
</dbReference>
<accession>A0A4Q9FZ67</accession>
<dbReference type="GO" id="GO:0030170">
    <property type="term" value="F:pyridoxal phosphate binding"/>
    <property type="evidence" value="ECO:0007669"/>
    <property type="project" value="InterPro"/>
</dbReference>
<proteinExistence type="predicted"/>